<comment type="caution">
    <text evidence="1">The sequence shown here is derived from an EMBL/GenBank/DDBJ whole genome shotgun (WGS) entry which is preliminary data.</text>
</comment>
<protein>
    <submittedName>
        <fullName evidence="1">Uncharacterized protein</fullName>
    </submittedName>
</protein>
<name>A0ACC2LNT3_PERAE</name>
<evidence type="ECO:0000313" key="1">
    <source>
        <dbReference type="EMBL" id="KAJ8635094.1"/>
    </source>
</evidence>
<evidence type="ECO:0000313" key="2">
    <source>
        <dbReference type="Proteomes" id="UP001234297"/>
    </source>
</evidence>
<proteinExistence type="predicted"/>
<keyword evidence="2" id="KW-1185">Reference proteome</keyword>
<reference evidence="1 2" key="1">
    <citation type="journal article" date="2022" name="Hortic Res">
        <title>A haplotype resolved chromosomal level avocado genome allows analysis of novel avocado genes.</title>
        <authorList>
            <person name="Nath O."/>
            <person name="Fletcher S.J."/>
            <person name="Hayward A."/>
            <person name="Shaw L.M."/>
            <person name="Masouleh A.K."/>
            <person name="Furtado A."/>
            <person name="Henry R.J."/>
            <person name="Mitter N."/>
        </authorList>
    </citation>
    <scope>NUCLEOTIDE SEQUENCE [LARGE SCALE GENOMIC DNA]</scope>
    <source>
        <strain evidence="2">cv. Hass</strain>
    </source>
</reference>
<sequence length="66" mass="6997">MKPFIATLVILTLVIALYQLPPPAPSNPNKHILPAYGNAAALFAQMGAYRGSPFAFAVVASPKFVL</sequence>
<dbReference type="Proteomes" id="UP001234297">
    <property type="component" value="Chromosome 3"/>
</dbReference>
<accession>A0ACC2LNT3</accession>
<dbReference type="EMBL" id="CM056811">
    <property type="protein sequence ID" value="KAJ8635094.1"/>
    <property type="molecule type" value="Genomic_DNA"/>
</dbReference>
<organism evidence="1 2">
    <name type="scientific">Persea americana</name>
    <name type="common">Avocado</name>
    <dbReference type="NCBI Taxonomy" id="3435"/>
    <lineage>
        <taxon>Eukaryota</taxon>
        <taxon>Viridiplantae</taxon>
        <taxon>Streptophyta</taxon>
        <taxon>Embryophyta</taxon>
        <taxon>Tracheophyta</taxon>
        <taxon>Spermatophyta</taxon>
        <taxon>Magnoliopsida</taxon>
        <taxon>Magnoliidae</taxon>
        <taxon>Laurales</taxon>
        <taxon>Lauraceae</taxon>
        <taxon>Persea</taxon>
    </lineage>
</organism>
<gene>
    <name evidence="1" type="ORF">MRB53_009361</name>
</gene>